<feature type="region of interest" description="Disordered" evidence="1">
    <location>
        <begin position="1"/>
        <end position="21"/>
    </location>
</feature>
<dbReference type="PaxDb" id="4113-PGSC0003DMT400097176"/>
<feature type="region of interest" description="Disordered" evidence="1">
    <location>
        <begin position="107"/>
        <end position="169"/>
    </location>
</feature>
<evidence type="ECO:0000313" key="3">
    <source>
        <dbReference type="Proteomes" id="UP000011115"/>
    </source>
</evidence>
<dbReference type="EnsemblPlants" id="PGSC0003DMT400097176">
    <property type="protein sequence ID" value="PGSC0003DMT400097176"/>
    <property type="gene ID" value="PGSC0003DMG400046747"/>
</dbReference>
<feature type="compositionally biased region" description="Basic and acidic residues" evidence="1">
    <location>
        <begin position="130"/>
        <end position="142"/>
    </location>
</feature>
<proteinExistence type="predicted"/>
<dbReference type="Proteomes" id="UP000011115">
    <property type="component" value="Unassembled WGS sequence"/>
</dbReference>
<reference evidence="3" key="1">
    <citation type="journal article" date="2011" name="Nature">
        <title>Genome sequence and analysis of the tuber crop potato.</title>
        <authorList>
            <consortium name="The Potato Genome Sequencing Consortium"/>
        </authorList>
    </citation>
    <scope>NUCLEOTIDE SEQUENCE [LARGE SCALE GENOMIC DNA]</scope>
    <source>
        <strain evidence="3">cv. DM1-3 516 R44</strain>
    </source>
</reference>
<organism evidence="2 3">
    <name type="scientific">Solanum tuberosum</name>
    <name type="common">Potato</name>
    <dbReference type="NCBI Taxonomy" id="4113"/>
    <lineage>
        <taxon>Eukaryota</taxon>
        <taxon>Viridiplantae</taxon>
        <taxon>Streptophyta</taxon>
        <taxon>Embryophyta</taxon>
        <taxon>Tracheophyta</taxon>
        <taxon>Spermatophyta</taxon>
        <taxon>Magnoliopsida</taxon>
        <taxon>eudicotyledons</taxon>
        <taxon>Gunneridae</taxon>
        <taxon>Pentapetalae</taxon>
        <taxon>asterids</taxon>
        <taxon>lamiids</taxon>
        <taxon>Solanales</taxon>
        <taxon>Solanaceae</taxon>
        <taxon>Solanoideae</taxon>
        <taxon>Solaneae</taxon>
        <taxon>Solanum</taxon>
    </lineage>
</organism>
<keyword evidence="3" id="KW-1185">Reference proteome</keyword>
<dbReference type="AlphaFoldDB" id="M1E027"/>
<protein>
    <submittedName>
        <fullName evidence="2">Uncharacterized protein</fullName>
    </submittedName>
</protein>
<dbReference type="Gramene" id="PGSC0003DMT400097176">
    <property type="protein sequence ID" value="PGSC0003DMT400097176"/>
    <property type="gene ID" value="PGSC0003DMG400046747"/>
</dbReference>
<evidence type="ECO:0000256" key="1">
    <source>
        <dbReference type="SAM" id="MobiDB-lite"/>
    </source>
</evidence>
<dbReference type="HOGENOM" id="CLU_1581241_0_0_1"/>
<reference evidence="2" key="2">
    <citation type="submission" date="2015-06" db="UniProtKB">
        <authorList>
            <consortium name="EnsemblPlants"/>
        </authorList>
    </citation>
    <scope>IDENTIFICATION</scope>
    <source>
        <strain evidence="2">DM1-3 516 R44</strain>
    </source>
</reference>
<dbReference type="STRING" id="4113.M1E027"/>
<name>M1E027_SOLTU</name>
<feature type="compositionally biased region" description="Basic and acidic residues" evidence="1">
    <location>
        <begin position="107"/>
        <end position="123"/>
    </location>
</feature>
<evidence type="ECO:0000313" key="2">
    <source>
        <dbReference type="EnsemblPlants" id="PGSC0003DMT400097176"/>
    </source>
</evidence>
<sequence>MRNDRPPGNIPNLPKIDPLAAPSPYTVAQTYADRLRYNQAKCDVSITLTAPEITTKQGLPAVLEDITDGRWQKIEYDNIPDYCFYCKHQGQLDSDCTIRQRYEDKKKKELENVRNKHNIDKDNNPQQSKSHKESEHQEDNNQHYKQQRYQEHMQYQQDDQWQTHKEKEQ</sequence>
<accession>M1E027</accession>
<dbReference type="InParanoid" id="M1E027"/>